<evidence type="ECO:0000313" key="4">
    <source>
        <dbReference type="EMBL" id="KGQ22488.2"/>
    </source>
</evidence>
<gene>
    <name evidence="4" type="ORF">THFILI_07985</name>
</gene>
<accession>A0A0A2WRP0</accession>
<organism evidence="4 5">
    <name type="scientific">Thermus filiformis</name>
    <dbReference type="NCBI Taxonomy" id="276"/>
    <lineage>
        <taxon>Bacteria</taxon>
        <taxon>Thermotogati</taxon>
        <taxon>Deinococcota</taxon>
        <taxon>Deinococci</taxon>
        <taxon>Thermales</taxon>
        <taxon>Thermaceae</taxon>
        <taxon>Thermus</taxon>
    </lineage>
</organism>
<comment type="caution">
    <text evidence="4">The sequence shown here is derived from an EMBL/GenBank/DDBJ whole genome shotgun (WGS) entry which is preliminary data.</text>
</comment>
<evidence type="ECO:0000313" key="5">
    <source>
        <dbReference type="Proteomes" id="UP000030364"/>
    </source>
</evidence>
<dbReference type="GO" id="GO:0016853">
    <property type="term" value="F:isomerase activity"/>
    <property type="evidence" value="ECO:0007669"/>
    <property type="project" value="UniProtKB-KW"/>
</dbReference>
<evidence type="ECO:0000259" key="3">
    <source>
        <dbReference type="Pfam" id="PF21117"/>
    </source>
</evidence>
<dbReference type="Pfam" id="PF21117">
    <property type="entry name" value="MRB1590_C"/>
    <property type="match status" value="1"/>
</dbReference>
<dbReference type="InterPro" id="IPR046834">
    <property type="entry name" value="ABC_ATPase_C"/>
</dbReference>
<feature type="domain" description="MRB1590-like C-terminal" evidence="3">
    <location>
        <begin position="456"/>
        <end position="548"/>
    </location>
</feature>
<dbReference type="STRING" id="276.THFILI_07985"/>
<feature type="domain" description="ATPase of the ABC class C-terminal" evidence="1">
    <location>
        <begin position="164"/>
        <end position="428"/>
    </location>
</feature>
<dbReference type="InterPro" id="IPR049069">
    <property type="entry name" value="MRB1590-like_C"/>
</dbReference>
<dbReference type="Pfam" id="PF20446">
    <property type="entry name" value="ABC_N"/>
    <property type="match status" value="1"/>
</dbReference>
<dbReference type="RefSeq" id="WP_038062442.1">
    <property type="nucleotide sequence ID" value="NZ_JPSL02000039.1"/>
</dbReference>
<dbReference type="EMBL" id="JPSL02000039">
    <property type="protein sequence ID" value="KGQ22488.2"/>
    <property type="molecule type" value="Genomic_DNA"/>
</dbReference>
<feature type="domain" description="ATPase of the ABC class N-terminal" evidence="2">
    <location>
        <begin position="6"/>
        <end position="157"/>
    </location>
</feature>
<proteinExistence type="predicted"/>
<dbReference type="SUPFAM" id="SSF52540">
    <property type="entry name" value="P-loop containing nucleoside triphosphate hydrolases"/>
    <property type="match status" value="1"/>
</dbReference>
<dbReference type="InterPro" id="IPR027417">
    <property type="entry name" value="P-loop_NTPase"/>
</dbReference>
<dbReference type="InterPro" id="IPR046833">
    <property type="entry name" value="ABC_N"/>
</dbReference>
<reference evidence="4 5" key="1">
    <citation type="journal article" date="2015" name="Genome Announc.">
        <title>Draft Genome Sequence of the Thermophile Thermus filiformis ATCC 43280, Producer of Carotenoid-(Di)glucoside-Branched Fatty Acid (Di)esters and Source of Hyperthermostable Enzymes of Biotechnological Interest.</title>
        <authorList>
            <person name="Mandelli F."/>
            <person name="Oliveira Ramires B."/>
            <person name="Couger M.B."/>
            <person name="Paixao D.A."/>
            <person name="Camilo C.M."/>
            <person name="Polikarpov I."/>
            <person name="Prade R."/>
            <person name="Riano-Pachon D.M."/>
            <person name="Squina F.M."/>
        </authorList>
    </citation>
    <scope>NUCLEOTIDE SEQUENCE [LARGE SCALE GENOMIC DNA]</scope>
    <source>
        <strain evidence="4 5">ATCC 43280</strain>
    </source>
</reference>
<dbReference type="Proteomes" id="UP000030364">
    <property type="component" value="Unassembled WGS sequence"/>
</dbReference>
<dbReference type="InterPro" id="IPR019195">
    <property type="entry name" value="ABC_ATPase_put"/>
</dbReference>
<evidence type="ECO:0000259" key="2">
    <source>
        <dbReference type="Pfam" id="PF20446"/>
    </source>
</evidence>
<dbReference type="PANTHER" id="PTHR38149:SF1">
    <property type="entry name" value="ATPASE"/>
    <property type="match status" value="1"/>
</dbReference>
<name>A0A0A2WRP0_THEFI</name>
<keyword evidence="5" id="KW-1185">Reference proteome</keyword>
<evidence type="ECO:0000259" key="1">
    <source>
        <dbReference type="Pfam" id="PF09818"/>
    </source>
</evidence>
<dbReference type="Pfam" id="PF09818">
    <property type="entry name" value="ABC_ATPase"/>
    <property type="match status" value="1"/>
</dbReference>
<sequence length="560" mass="62031">MRRFSDLLDKARALEGRPYGFYKDLKGTWQGEGFALRLVHVQGDPFATPSVAEVWLSPAFHGIPPLFSREEGRVALEDFLLRRFKALLRGLPRVEGMGHSGRVYVGVESPAVLRRAGARYTEKGLYLRFRVGLPAFGRRIAGREAEKLFRALGELLHELRYPLEGLERHVHQVEDHAHIQERLAERGLLAFVGNGSLLPRESGVSERPLKDALPFLSPGRLEVRFHTPHHGEVRGMGLPRGLTLITGGGFHGKTTLLEALVRGVYPHVPGDGREWVVTERSALRVQSEDGRSVAGVDLRPFVKHLPRGRSTAFFSTQDASGSTSLAASILEGLEAGSRLLLLDEDTSATNLLVRDARMQVLVERETLTPLLDRVEELKALGVSLVLVVGGVGDYLELADTVVLMEEYRALDATERAREVARAHPTGRRFGEAVPFFVRERAPLPESFDPRRGRKERVKGRGLRELVFGEETVDLSTLDLLEDGQVRTLGALLKRMAARADGKTPLRVLAEELARLDDPFLLEEAPEAASVRALELAATVNRLRSLEVRPLTALLGQDPLD</sequence>
<protein>
    <submittedName>
        <fullName evidence="4">Isopentenyl-diphosphate delta-isomerase</fullName>
    </submittedName>
</protein>
<dbReference type="AlphaFoldDB" id="A0A0A2WRP0"/>
<dbReference type="OrthoDB" id="9809999at2"/>
<dbReference type="PANTHER" id="PTHR38149">
    <property type="entry name" value="ATPASE"/>
    <property type="match status" value="1"/>
</dbReference>